<dbReference type="Proteomes" id="UP000663827">
    <property type="component" value="Unassembled WGS sequence"/>
</dbReference>
<keyword evidence="11" id="KW-0732">Signal</keyword>
<evidence type="ECO:0000259" key="12">
    <source>
        <dbReference type="PROSITE" id="PS51762"/>
    </source>
</evidence>
<evidence type="ECO:0000256" key="10">
    <source>
        <dbReference type="SAM" id="Phobius"/>
    </source>
</evidence>
<feature type="region of interest" description="Disordered" evidence="9">
    <location>
        <begin position="578"/>
        <end position="604"/>
    </location>
</feature>
<evidence type="ECO:0000256" key="4">
    <source>
        <dbReference type="ARBA" id="ARBA00022968"/>
    </source>
</evidence>
<dbReference type="PANTHER" id="PTHR31361:SF1">
    <property type="entry name" value="BETA-GLUCAN SYNTHESIS-ASSOCIATED PROTEIN KRE6-RELATED"/>
    <property type="match status" value="1"/>
</dbReference>
<feature type="chain" id="PRO_5034203713" description="GH16 domain-containing protein" evidence="11">
    <location>
        <begin position="25"/>
        <end position="1140"/>
    </location>
</feature>
<dbReference type="Pfam" id="PF03935">
    <property type="entry name" value="SKN1_KRE6_Sbg1"/>
    <property type="match status" value="1"/>
</dbReference>
<comment type="caution">
    <text evidence="13">The sequence shown here is derived from an EMBL/GenBank/DDBJ whole genome shotgun (WGS) entry which is preliminary data.</text>
</comment>
<evidence type="ECO:0000256" key="3">
    <source>
        <dbReference type="ARBA" id="ARBA00022692"/>
    </source>
</evidence>
<accession>A0A8H3HTW1</accession>
<feature type="compositionally biased region" description="Basic and acidic residues" evidence="9">
    <location>
        <begin position="626"/>
        <end position="638"/>
    </location>
</feature>
<dbReference type="GO" id="GO:0015926">
    <property type="term" value="F:glucosidase activity"/>
    <property type="evidence" value="ECO:0007669"/>
    <property type="project" value="TreeGrafter"/>
</dbReference>
<keyword evidence="3 10" id="KW-0812">Transmembrane</keyword>
<evidence type="ECO:0000256" key="7">
    <source>
        <dbReference type="ARBA" id="ARBA00023180"/>
    </source>
</evidence>
<dbReference type="GO" id="GO:0005789">
    <property type="term" value="C:endoplasmic reticulum membrane"/>
    <property type="evidence" value="ECO:0007669"/>
    <property type="project" value="TreeGrafter"/>
</dbReference>
<dbReference type="GO" id="GO:0031505">
    <property type="term" value="P:fungal-type cell wall organization"/>
    <property type="evidence" value="ECO:0007669"/>
    <property type="project" value="TreeGrafter"/>
</dbReference>
<feature type="compositionally biased region" description="Low complexity" evidence="9">
    <location>
        <begin position="142"/>
        <end position="190"/>
    </location>
</feature>
<feature type="region of interest" description="Disordered" evidence="9">
    <location>
        <begin position="276"/>
        <end position="460"/>
    </location>
</feature>
<comment type="subcellular location">
    <subcellularLocation>
        <location evidence="1">Membrane</location>
        <topology evidence="1">Single-pass type II membrane protein</topology>
    </subcellularLocation>
</comment>
<feature type="transmembrane region" description="Helical" evidence="10">
    <location>
        <begin position="242"/>
        <end position="262"/>
    </location>
</feature>
<feature type="domain" description="GH16" evidence="12">
    <location>
        <begin position="715"/>
        <end position="1091"/>
    </location>
</feature>
<dbReference type="PROSITE" id="PS51762">
    <property type="entry name" value="GH16_2"/>
    <property type="match status" value="1"/>
</dbReference>
<evidence type="ECO:0000313" key="13">
    <source>
        <dbReference type="EMBL" id="CAE7069278.1"/>
    </source>
</evidence>
<reference evidence="13" key="1">
    <citation type="submission" date="2021-01" db="EMBL/GenBank/DDBJ databases">
        <authorList>
            <person name="Kaushik A."/>
        </authorList>
    </citation>
    <scope>NUCLEOTIDE SEQUENCE</scope>
    <source>
        <strain evidence="13">AG5</strain>
    </source>
</reference>
<feature type="compositionally biased region" description="Polar residues" evidence="9">
    <location>
        <begin position="592"/>
        <end position="604"/>
    </location>
</feature>
<evidence type="ECO:0000256" key="11">
    <source>
        <dbReference type="SAM" id="SignalP"/>
    </source>
</evidence>
<evidence type="ECO:0000256" key="2">
    <source>
        <dbReference type="ARBA" id="ARBA00010962"/>
    </source>
</evidence>
<keyword evidence="6 10" id="KW-0472">Membrane</keyword>
<feature type="compositionally biased region" description="Polar residues" evidence="9">
    <location>
        <begin position="501"/>
        <end position="512"/>
    </location>
</feature>
<keyword evidence="8" id="KW-0961">Cell wall biogenesis/degradation</keyword>
<gene>
    <name evidence="13" type="ORF">RDB_LOCUS14164</name>
</gene>
<feature type="transmembrane region" description="Helical" evidence="10">
    <location>
        <begin position="650"/>
        <end position="673"/>
    </location>
</feature>
<dbReference type="SUPFAM" id="SSF49899">
    <property type="entry name" value="Concanavalin A-like lectins/glucanases"/>
    <property type="match status" value="1"/>
</dbReference>
<evidence type="ECO:0000256" key="9">
    <source>
        <dbReference type="SAM" id="MobiDB-lite"/>
    </source>
</evidence>
<feature type="compositionally biased region" description="Low complexity" evidence="9">
    <location>
        <begin position="68"/>
        <end position="128"/>
    </location>
</feature>
<dbReference type="AlphaFoldDB" id="A0A8H3HTW1"/>
<evidence type="ECO:0000313" key="14">
    <source>
        <dbReference type="Proteomes" id="UP000663827"/>
    </source>
</evidence>
<organism evidence="13 14">
    <name type="scientific">Rhizoctonia solani</name>
    <dbReference type="NCBI Taxonomy" id="456999"/>
    <lineage>
        <taxon>Eukaryota</taxon>
        <taxon>Fungi</taxon>
        <taxon>Dikarya</taxon>
        <taxon>Basidiomycota</taxon>
        <taxon>Agaricomycotina</taxon>
        <taxon>Agaricomycetes</taxon>
        <taxon>Cantharellales</taxon>
        <taxon>Ceratobasidiaceae</taxon>
        <taxon>Rhizoctonia</taxon>
    </lineage>
</organism>
<evidence type="ECO:0000256" key="5">
    <source>
        <dbReference type="ARBA" id="ARBA00022989"/>
    </source>
</evidence>
<feature type="region of interest" description="Disordered" evidence="9">
    <location>
        <begin position="474"/>
        <end position="512"/>
    </location>
</feature>
<dbReference type="EMBL" id="CAJNJQ010000300">
    <property type="protein sequence ID" value="CAE7069278.1"/>
    <property type="molecule type" value="Genomic_DNA"/>
</dbReference>
<evidence type="ECO:0000256" key="6">
    <source>
        <dbReference type="ARBA" id="ARBA00023136"/>
    </source>
</evidence>
<feature type="region of interest" description="Disordered" evidence="9">
    <location>
        <begin position="142"/>
        <end position="212"/>
    </location>
</feature>
<dbReference type="InterPro" id="IPR000757">
    <property type="entry name" value="Beta-glucanase-like"/>
</dbReference>
<feature type="signal peptide" evidence="11">
    <location>
        <begin position="1"/>
        <end position="24"/>
    </location>
</feature>
<feature type="region of interest" description="Disordered" evidence="9">
    <location>
        <begin position="61"/>
        <end position="128"/>
    </location>
</feature>
<comment type="similarity">
    <text evidence="2">Belongs to the SKN1/KRE6 family.</text>
</comment>
<feature type="compositionally biased region" description="Low complexity" evidence="9">
    <location>
        <begin position="430"/>
        <end position="444"/>
    </location>
</feature>
<evidence type="ECO:0000256" key="8">
    <source>
        <dbReference type="ARBA" id="ARBA00023316"/>
    </source>
</evidence>
<proteinExistence type="inferred from homology"/>
<feature type="compositionally biased region" description="Low complexity" evidence="9">
    <location>
        <begin position="362"/>
        <end position="373"/>
    </location>
</feature>
<dbReference type="Gene3D" id="2.60.120.200">
    <property type="match status" value="2"/>
</dbReference>
<dbReference type="GO" id="GO:0005886">
    <property type="term" value="C:plasma membrane"/>
    <property type="evidence" value="ECO:0007669"/>
    <property type="project" value="TreeGrafter"/>
</dbReference>
<feature type="compositionally biased region" description="Polar residues" evidence="9">
    <location>
        <begin position="379"/>
        <end position="396"/>
    </location>
</feature>
<keyword evidence="4" id="KW-0735">Signal-anchor</keyword>
<feature type="compositionally biased region" description="Polar residues" evidence="9">
    <location>
        <begin position="448"/>
        <end position="460"/>
    </location>
</feature>
<keyword evidence="7" id="KW-0325">Glycoprotein</keyword>
<feature type="compositionally biased region" description="Polar residues" evidence="9">
    <location>
        <begin position="479"/>
        <end position="491"/>
    </location>
</feature>
<feature type="region of interest" description="Disordered" evidence="9">
    <location>
        <begin position="619"/>
        <end position="641"/>
    </location>
</feature>
<evidence type="ECO:0000256" key="1">
    <source>
        <dbReference type="ARBA" id="ARBA00004606"/>
    </source>
</evidence>
<feature type="compositionally biased region" description="Polar residues" evidence="9">
    <location>
        <begin position="191"/>
        <end position="204"/>
    </location>
</feature>
<name>A0A8H3HTW1_9AGAM</name>
<dbReference type="PANTHER" id="PTHR31361">
    <property type="entry name" value="BETA-GLUCAN SYNTHESIS-ASSOCIATED PROTEIN KRE6-RELATED"/>
    <property type="match status" value="1"/>
</dbReference>
<dbReference type="CDD" id="cd02180">
    <property type="entry name" value="GH16_fungal_KRE6_glucanase"/>
    <property type="match status" value="1"/>
</dbReference>
<keyword evidence="5 10" id="KW-1133">Transmembrane helix</keyword>
<dbReference type="InterPro" id="IPR005629">
    <property type="entry name" value="Skn1/Kre6/Sbg1"/>
</dbReference>
<dbReference type="GO" id="GO:0006078">
    <property type="term" value="P:(1-&gt;6)-beta-D-glucan biosynthetic process"/>
    <property type="evidence" value="ECO:0007669"/>
    <property type="project" value="TreeGrafter"/>
</dbReference>
<protein>
    <recommendedName>
        <fullName evidence="12">GH16 domain-containing protein</fullName>
    </recommendedName>
</protein>
<dbReference type="FunFam" id="2.60.120.200:FF:000259">
    <property type="entry name" value="Chromosome 9, whole genome shotgun sequence"/>
    <property type="match status" value="1"/>
</dbReference>
<sequence>MTRLNLPLFVALAASILSAVPVDGRDALPHQRMIRKRGPAGFDGPGPIGAAAVVGLRVRQATDEPTGSASQSVSAAPTSTSAAASTTRVATTSSAAAPTTTAAATSSTAAPATTSTSSSVSTAQATTSSGGLLDSLTAVLGGSTSSTLSSSSSTPVSSSTPAAASSTQAAAPTTTQQQQQQPATQTTPTLNIATPSPSATARNPSVSVSVVTSTQQPEAAASASASAEAAKAKTAKITRNTIVSLVVVASCIGGAIAIWTVIRKWKLSPSEKFDDRMQPIDWAPPPANGATEEAIEEKSKHRRVGSGASHGSFTSGGVGQSEQGHGAKYADSQHGYPPQDFPPPHDFTAGTTQPGGYGQYYGGQQYATGPGYADLQRGPSLSESNYSHGANVSRGLSYSRGHGAYDSQSSAPPMPNPYGGEYGYEDYNHPPAGQQPQAQGQGQPTIHAETTNKSTPGWAAKSSSHLYERTPATARPIQGTGTPYWASSSRNHVAGDPPIRPQTTGEPSPKTNVSRRYDAIFETIVASSITVVGYSSGANTSATGSAAQLLQPGSRADTPEHHIHAALAAAPVGYVDGGSHTSLGDTPYPQHRNASPSTNSHDALSEKYQLQDNPFAYGAYSEPDDELHTPDPKRDQQADKGGSLLTSRGAVNLGCLVFLIVGLLVLFAGYPLITYFAQQPFSTLGGYNLGGINATGQVPVMSGNFGLIDLDTPQEAYTKTSIDDGSEWDLVFSDEFNTDGRSFYPGDDPFWEAVDLHYWGTNNLEWYDPEAVTTGGGYLNITMRKMRTHDLNYQGGLISSWNKFCFTGGYIEANVSLPGKSTVYGLWPALWTMGNLGRAGYGASLDGMWPYSYDSCDVGTLANQTDPKTNGPAAVHTMGDPSNGNEWSYLPGQRLSACTCPNDPTHPGPKRKDGSFVGRSAPEIDIFEATVDSGTLIGHVSQSGQWAPFNHLYSWFNNSDNLQIYDSSVTQLNSYVGGVFQQSTSALSVTDQKCYSQGGGCFSVYGFEYEPGTDGYITWINDNKPAWTIRGAGMAADPIVEIGARPIPQEPMYIIVNLGISPNFGAIDFEHLQFPTWLLVDWVRVYQPKGKRNVGCDPEDFPTSSYINKYIEAYTNPNLTTWVDDFKQSIPPNRLVDTCT</sequence>
<dbReference type="InterPro" id="IPR013320">
    <property type="entry name" value="ConA-like_dom_sf"/>
</dbReference>
<dbReference type="FunFam" id="2.60.120.200:FF:000135">
    <property type="entry name" value="Related to KRE6-glucan synthase subunit"/>
    <property type="match status" value="1"/>
</dbReference>